<evidence type="ECO:0000313" key="5">
    <source>
        <dbReference type="EMBL" id="ELV3678111.1"/>
    </source>
</evidence>
<dbReference type="EMBL" id="DACSXJ010000006">
    <property type="protein sequence ID" value="HAT3897025.1"/>
    <property type="molecule type" value="Genomic_DNA"/>
</dbReference>
<name>A0A0D7LCW0_CITFR</name>
<keyword evidence="1" id="KW-0677">Repeat</keyword>
<dbReference type="RefSeq" id="WP_003037652.1">
    <property type="nucleotide sequence ID" value="NZ_AP026940.1"/>
</dbReference>
<evidence type="ECO:0000313" key="12">
    <source>
        <dbReference type="Proteomes" id="UP000263627"/>
    </source>
</evidence>
<dbReference type="Proteomes" id="UP000512222">
    <property type="component" value="Chromosome"/>
</dbReference>
<dbReference type="GO" id="GO:0006355">
    <property type="term" value="P:regulation of DNA-templated transcription"/>
    <property type="evidence" value="ECO:0007669"/>
    <property type="project" value="InterPro"/>
</dbReference>
<evidence type="ECO:0000259" key="2">
    <source>
        <dbReference type="PROSITE" id="PS51372"/>
    </source>
</evidence>
<dbReference type="Proteomes" id="UP000855471">
    <property type="component" value="Unassembled WGS sequence"/>
</dbReference>
<dbReference type="EMBL" id="LJEB01000036">
    <property type="protein sequence ID" value="KPR55803.1"/>
    <property type="molecule type" value="Genomic_DNA"/>
</dbReference>
<reference evidence="11" key="1">
    <citation type="submission" date="2015-09" db="EMBL/GenBank/DDBJ databases">
        <title>Prevalence of NDMs in South Africa.</title>
        <authorList>
            <person name="Osei Sekyere J."/>
            <person name="Govinden U."/>
            <person name="Essack S."/>
            <person name="Haldorsen B."/>
            <person name="Samuelsen O."/>
            <person name="Aasnaes B."/>
            <person name="Sundsfjord A."/>
        </authorList>
    </citation>
    <scope>NUCLEOTIDE SEQUENCE [LARGE SCALE GENOMIC DNA]</scope>
    <source>
        <strain evidence="11">ST62:944112508</strain>
    </source>
</reference>
<dbReference type="Proteomes" id="UP000050520">
    <property type="component" value="Unassembled WGS sequence"/>
</dbReference>
<dbReference type="Pfam" id="PF00874">
    <property type="entry name" value="PRD"/>
    <property type="match status" value="2"/>
</dbReference>
<dbReference type="EMBL" id="OW995941">
    <property type="protein sequence ID" value="CAH6574181.1"/>
    <property type="molecule type" value="Genomic_DNA"/>
</dbReference>
<gene>
    <name evidence="7" type="primary">csiE</name>
    <name evidence="4" type="ORF">AI2935V1_1338</name>
    <name evidence="3" type="ORF">AM363_21465</name>
    <name evidence="8" type="ORF">AN672_09525</name>
    <name evidence="10" type="ORF">HV178_06625</name>
    <name evidence="7" type="ORF">I9Y29_001436</name>
    <name evidence="6" type="ORF">PQQ21_001864</name>
    <name evidence="9" type="ORF">RYZ67_05680</name>
    <name evidence="5" type="ORF">SGX49_000487</name>
</gene>
<evidence type="ECO:0000313" key="3">
    <source>
        <dbReference type="EMBL" id="AXZ49313.1"/>
    </source>
</evidence>
<dbReference type="PROSITE" id="PS51372">
    <property type="entry name" value="PRD_2"/>
    <property type="match status" value="1"/>
</dbReference>
<evidence type="ECO:0000313" key="9">
    <source>
        <dbReference type="EMBL" id="MDW2757972.1"/>
    </source>
</evidence>
<sequence>MMSTLAPPSVLSAPQRRCQVLLTLFLPGQIATTQTFSSLNGVDDATVQEDIIGAGLEIQRYHRLTIATAQNGGYAIEGTPLNQRLCLLQWLRRGLRICPTFIAQHFTPTLKIALKQQGIARTLYDDTNLHALINLCSRRLQKPFECRDIQFLRLYLQYCLLQHHAGITPEFNPLQQRWAQSCAEYPLAEEIGRHWQRHVMQSAPLGESLFMALLFSMIRIPDPIRDNHQQDRRLRLAIARLVLRFREYGNVRFSDEQGLNDQLYIHLAQALNRSVFAIGIDNTLPEEFSRLYPRLVRTTREAIHGFEAEYDVQFSEEEIGLVAVIFGAWLMQEKDLHEKQIILLTGSNEQLEAHIEQQLRELTLLPLNVKHMPMQDFQKEGAPRGVTLIITPYTTPLPLFSPPLIHADLALTSHQQQQIRKILES</sequence>
<reference evidence="6" key="10">
    <citation type="submission" date="2024-02" db="EMBL/GenBank/DDBJ databases">
        <authorList>
            <consortium name="Clinical and Environmental Microbiology Branch: Whole genome sequencing antimicrobial resistance pathogens in the healthcare setting"/>
        </authorList>
    </citation>
    <scope>NUCLEOTIDE SEQUENCE</scope>
    <source>
        <strain evidence="6">2023GN-00102</strain>
        <strain evidence="5">2023GN-00287</strain>
    </source>
</reference>
<evidence type="ECO:0000313" key="7">
    <source>
        <dbReference type="EMBL" id="HAT3897025.1"/>
    </source>
</evidence>
<reference evidence="13" key="5">
    <citation type="submission" date="2020-06" db="EMBL/GenBank/DDBJ databases">
        <title>REHAB project genomes.</title>
        <authorList>
            <person name="Shaw L.P."/>
        </authorList>
    </citation>
    <scope>NUCLEOTIDE SEQUENCE [LARGE SCALE GENOMIC DNA]</scope>
    <source>
        <strain evidence="13">RHBSTW-00370</strain>
    </source>
</reference>
<dbReference type="STRING" id="1333848.CFNIH1_24090"/>
<dbReference type="Proteomes" id="UP001279522">
    <property type="component" value="Unassembled WGS sequence"/>
</dbReference>
<reference evidence="4" key="8">
    <citation type="submission" date="2022-05" db="EMBL/GenBank/DDBJ databases">
        <authorList>
            <person name="Alioto T."/>
            <person name="Alioto T."/>
            <person name="Gomez Garrido J."/>
        </authorList>
    </citation>
    <scope>NUCLEOTIDE SEQUENCE</scope>
    <source>
        <strain evidence="4">112</strain>
    </source>
</reference>
<reference evidence="9" key="9">
    <citation type="submission" date="2023-10" db="EMBL/GenBank/DDBJ databases">
        <title>Fecal carriage and genetic characteristics of carbapenem-resistant Enterobacterales among healthy adults from four provinces of China.</title>
        <authorList>
            <person name="Li Y."/>
            <person name="Zhang R."/>
        </authorList>
    </citation>
    <scope>NUCLEOTIDE SEQUENCE</scope>
    <source>
        <strain evidence="9">HN-136</strain>
    </source>
</reference>
<evidence type="ECO:0000313" key="10">
    <source>
        <dbReference type="EMBL" id="QLV29667.1"/>
    </source>
</evidence>
<organism evidence="7">
    <name type="scientific">Citrobacter freundii</name>
    <dbReference type="NCBI Taxonomy" id="546"/>
    <lineage>
        <taxon>Bacteria</taxon>
        <taxon>Pseudomonadati</taxon>
        <taxon>Pseudomonadota</taxon>
        <taxon>Gammaproteobacteria</taxon>
        <taxon>Enterobacterales</taxon>
        <taxon>Enterobacteriaceae</taxon>
        <taxon>Citrobacter</taxon>
        <taxon>Citrobacter freundii complex</taxon>
    </lineage>
</organism>
<accession>A0A0D7LCW0</accession>
<dbReference type="AlphaFoldDB" id="A0A0D7LCW0"/>
<dbReference type="GeneID" id="87000033"/>
<dbReference type="EMBL" id="ABKLER030000006">
    <property type="protein sequence ID" value="EMN4144620.1"/>
    <property type="molecule type" value="Genomic_DNA"/>
</dbReference>
<evidence type="ECO:0000313" key="6">
    <source>
        <dbReference type="EMBL" id="EMN4144620.1"/>
    </source>
</evidence>
<dbReference type="InterPro" id="IPR050661">
    <property type="entry name" value="BglG_antiterminators"/>
</dbReference>
<dbReference type="EMBL" id="CP032184">
    <property type="protein sequence ID" value="AXZ49313.1"/>
    <property type="molecule type" value="Genomic_DNA"/>
</dbReference>
<dbReference type="PANTHER" id="PTHR30185:SF14">
    <property type="entry name" value="STATIONARY PHASE-INDUCIBLE PROTEIN CSIE-RELATED"/>
    <property type="match status" value="1"/>
</dbReference>
<reference evidence="10" key="7">
    <citation type="journal article" date="2021" name="Microb. Genom.">
        <title>A genomic epidemiological study shows that prevalence of antimicrobial resistance in Enterobacterales is associated with the livestock host, as well as antimicrobial usage.</title>
        <authorList>
            <person name="AbuOun M."/>
            <person name="Jones H."/>
            <person name="Stubberfield E."/>
            <person name="Gilson D."/>
            <person name="Shaw L.P."/>
            <person name="Hubbard A.T.M."/>
            <person name="Chau K.K."/>
            <person name="Sebra R."/>
            <person name="Peto T.E.A."/>
            <person name="Crook D.W."/>
            <person name="Read D.S."/>
            <person name="Gweon H.S."/>
            <person name="Walker A.S."/>
            <person name="Stoesser N."/>
            <person name="Smith R.P."/>
            <person name="Anjum M.F."/>
            <person name="On Behalf Of The Rehab Consortium."/>
        </authorList>
    </citation>
    <scope>NUCLEOTIDE SEQUENCE</scope>
    <source>
        <strain evidence="10">RHBSTW-00370</strain>
    </source>
</reference>
<evidence type="ECO:0000313" key="13">
    <source>
        <dbReference type="Proteomes" id="UP000512222"/>
    </source>
</evidence>
<evidence type="ECO:0000313" key="8">
    <source>
        <dbReference type="EMBL" id="KPR55803.1"/>
    </source>
</evidence>
<dbReference type="InterPro" id="IPR011608">
    <property type="entry name" value="PRD"/>
</dbReference>
<dbReference type="NCBIfam" id="NF008597">
    <property type="entry name" value="PRK11564.1"/>
    <property type="match status" value="1"/>
</dbReference>
<dbReference type="PANTHER" id="PTHR30185">
    <property type="entry name" value="CRYPTIC BETA-GLUCOSIDE BGL OPERON ANTITERMINATOR"/>
    <property type="match status" value="1"/>
</dbReference>
<dbReference type="Gene3D" id="1.10.1790.10">
    <property type="entry name" value="PRD domain"/>
    <property type="match status" value="1"/>
</dbReference>
<dbReference type="Proteomes" id="UP001278087">
    <property type="component" value="Unassembled WGS sequence"/>
</dbReference>
<reference evidence="3 12" key="4">
    <citation type="submission" date="2018-09" db="EMBL/GenBank/DDBJ databases">
        <title>Whole genome sequencing of Citrobacter freundii AR_0116.</title>
        <authorList>
            <person name="Conlan S."/>
            <person name="Thomas P.J."/>
            <person name="Mullikin J."/>
            <person name="Frank K.M."/>
            <person name="Segre J.A."/>
        </authorList>
    </citation>
    <scope>NUCLEOTIDE SEQUENCE [LARGE SCALE GENOMIC DNA]</scope>
    <source>
        <strain evidence="3 12">AR_0116</strain>
    </source>
</reference>
<reference evidence="7" key="3">
    <citation type="journal article" date="2018" name="Genome Biol.">
        <title>SKESA: strategic k-mer extension for scrupulous assemblies.</title>
        <authorList>
            <person name="Souvorov A."/>
            <person name="Agarwala R."/>
            <person name="Lipman D.J."/>
        </authorList>
    </citation>
    <scope>NUCLEOTIDE SEQUENCE</scope>
    <source>
        <strain evidence="7">O50</strain>
    </source>
</reference>
<feature type="domain" description="PRD" evidence="2">
    <location>
        <begin position="229"/>
        <end position="336"/>
    </location>
</feature>
<dbReference type="Proteomes" id="UP000263627">
    <property type="component" value="Chromosome"/>
</dbReference>
<proteinExistence type="predicted"/>
<dbReference type="EMBL" id="JAWPBU010000003">
    <property type="protein sequence ID" value="MDW2757972.1"/>
    <property type="molecule type" value="Genomic_DNA"/>
</dbReference>
<reference evidence="8 11" key="2">
    <citation type="journal article" date="2017" name="PLoS ONE">
        <title>Genomic and phenotypic characterisation of fluoroquinolone resistance mechanisms in Enterobacteriaceae in Durban, South Africa.</title>
        <authorList>
            <person name="Osei Sekyere J."/>
            <person name="Amoako D.G."/>
        </authorList>
    </citation>
    <scope>NUCLEOTIDE SEQUENCE [LARGE SCALE GENOMIC DNA]</scope>
    <source>
        <strain evidence="8 11">ST62:944112508</strain>
    </source>
</reference>
<dbReference type="OrthoDB" id="6415323at2"/>
<evidence type="ECO:0000313" key="11">
    <source>
        <dbReference type="Proteomes" id="UP000050520"/>
    </source>
</evidence>
<reference evidence="7" key="6">
    <citation type="submission" date="2020-09" db="EMBL/GenBank/DDBJ databases">
        <authorList>
            <consortium name="NCBI Pathogen Detection Project"/>
        </authorList>
    </citation>
    <scope>NUCLEOTIDE SEQUENCE</scope>
    <source>
        <strain evidence="7">O50</strain>
    </source>
</reference>
<evidence type="ECO:0000256" key="1">
    <source>
        <dbReference type="ARBA" id="ARBA00022737"/>
    </source>
</evidence>
<dbReference type="SUPFAM" id="SSF63520">
    <property type="entry name" value="PTS-regulatory domain, PRD"/>
    <property type="match status" value="1"/>
</dbReference>
<dbReference type="EMBL" id="CP056573">
    <property type="protein sequence ID" value="QLV29667.1"/>
    <property type="molecule type" value="Genomic_DNA"/>
</dbReference>
<protein>
    <submittedName>
        <fullName evidence="7">Stationary phase inducible protein CsiE</fullName>
    </submittedName>
</protein>
<dbReference type="InterPro" id="IPR036634">
    <property type="entry name" value="PRD_sf"/>
</dbReference>
<dbReference type="Proteomes" id="UP000789647">
    <property type="component" value="Chromosome"/>
</dbReference>
<evidence type="ECO:0000313" key="4">
    <source>
        <dbReference type="EMBL" id="CAH6574181.1"/>
    </source>
</evidence>
<dbReference type="EMBL" id="ABOSXX010000002">
    <property type="protein sequence ID" value="ELV3678111.1"/>
    <property type="molecule type" value="Genomic_DNA"/>
</dbReference>